<keyword evidence="3" id="KW-1185">Reference proteome</keyword>
<reference evidence="2 3" key="1">
    <citation type="submission" date="2021-03" db="EMBL/GenBank/DDBJ databases">
        <title>Genomic Encyclopedia of Type Strains, Phase IV (KMG-IV): sequencing the most valuable type-strain genomes for metagenomic binning, comparative biology and taxonomic classification.</title>
        <authorList>
            <person name="Goeker M."/>
        </authorList>
    </citation>
    <scope>NUCLEOTIDE SEQUENCE [LARGE SCALE GENOMIC DNA]</scope>
    <source>
        <strain evidence="2 3">DSM 40526</strain>
    </source>
</reference>
<proteinExistence type="predicted"/>
<sequence length="172" mass="19772">MSDWDARAVRERLRAKRLRYELRAPLLEAEVRAFEAEHGIRLPGEYRTFVTTVGDGPAGPEHGLMPLITPRPEADDDWAVDDEWLEDRRPGRLAAPCPIREPRPFDVNRRFDEREGLTLGTLVLAEQGCGMYSRLILNGPLAGQVWHLDQDFGTCVPESPDFRTWYTDWLEK</sequence>
<dbReference type="Pfam" id="PF09346">
    <property type="entry name" value="SMI1_KNR4"/>
    <property type="match status" value="1"/>
</dbReference>
<dbReference type="RefSeq" id="WP_189973030.1">
    <property type="nucleotide sequence ID" value="NZ_BMVL01000014.1"/>
</dbReference>
<comment type="caution">
    <text evidence="2">The sequence shown here is derived from an EMBL/GenBank/DDBJ whole genome shotgun (WGS) entry which is preliminary data.</text>
</comment>
<dbReference type="Gene3D" id="3.40.1580.10">
    <property type="entry name" value="SMI1/KNR4-like"/>
    <property type="match status" value="1"/>
</dbReference>
<evidence type="ECO:0000313" key="3">
    <source>
        <dbReference type="Proteomes" id="UP001519310"/>
    </source>
</evidence>
<organism evidence="2 3">
    <name type="scientific">Streptomyces avidinii</name>
    <dbReference type="NCBI Taxonomy" id="1895"/>
    <lineage>
        <taxon>Bacteria</taxon>
        <taxon>Bacillati</taxon>
        <taxon>Actinomycetota</taxon>
        <taxon>Actinomycetes</taxon>
        <taxon>Kitasatosporales</taxon>
        <taxon>Streptomycetaceae</taxon>
        <taxon>Streptomyces</taxon>
    </lineage>
</organism>
<evidence type="ECO:0000313" key="2">
    <source>
        <dbReference type="EMBL" id="MBP2037513.1"/>
    </source>
</evidence>
<feature type="domain" description="Knr4/Smi1-like" evidence="1">
    <location>
        <begin position="25"/>
        <end position="172"/>
    </location>
</feature>
<accession>A0ABS4L600</accession>
<dbReference type="InterPro" id="IPR037883">
    <property type="entry name" value="Knr4/Smi1-like_sf"/>
</dbReference>
<evidence type="ECO:0000259" key="1">
    <source>
        <dbReference type="SMART" id="SM00860"/>
    </source>
</evidence>
<dbReference type="SUPFAM" id="SSF160631">
    <property type="entry name" value="SMI1/KNR4-like"/>
    <property type="match status" value="1"/>
</dbReference>
<name>A0ABS4L600_STRAV</name>
<dbReference type="SMART" id="SM00860">
    <property type="entry name" value="SMI1_KNR4"/>
    <property type="match status" value="1"/>
</dbReference>
<dbReference type="EMBL" id="JAGGLQ010000005">
    <property type="protein sequence ID" value="MBP2037513.1"/>
    <property type="molecule type" value="Genomic_DNA"/>
</dbReference>
<gene>
    <name evidence="2" type="ORF">J2Z77_003314</name>
</gene>
<dbReference type="Proteomes" id="UP001519310">
    <property type="component" value="Unassembled WGS sequence"/>
</dbReference>
<protein>
    <recommendedName>
        <fullName evidence="1">Knr4/Smi1-like domain-containing protein</fullName>
    </recommendedName>
</protein>
<dbReference type="InterPro" id="IPR018958">
    <property type="entry name" value="Knr4/Smi1-like_dom"/>
</dbReference>